<dbReference type="PROSITE" id="PS50240">
    <property type="entry name" value="TRYPSIN_DOM"/>
    <property type="match status" value="1"/>
</dbReference>
<keyword evidence="4" id="KW-1015">Disulfide bond</keyword>
<dbReference type="PANTHER" id="PTHR24256">
    <property type="entry name" value="TRYPTASE-RELATED"/>
    <property type="match status" value="1"/>
</dbReference>
<protein>
    <recommendedName>
        <fullName evidence="7">Peptidase S1 domain-containing protein</fullName>
    </recommendedName>
</protein>
<dbReference type="InterPro" id="IPR043504">
    <property type="entry name" value="Peptidase_S1_PA_chymotrypsin"/>
</dbReference>
<evidence type="ECO:0000256" key="2">
    <source>
        <dbReference type="ARBA" id="ARBA00022525"/>
    </source>
</evidence>
<reference evidence="8" key="1">
    <citation type="journal article" date="2023" name="Insect Mol. Biol.">
        <title>Genome sequencing provides insights into the evolution of gene families encoding plant cell wall-degrading enzymes in longhorned beetles.</title>
        <authorList>
            <person name="Shin N.R."/>
            <person name="Okamura Y."/>
            <person name="Kirsch R."/>
            <person name="Pauchet Y."/>
        </authorList>
    </citation>
    <scope>NUCLEOTIDE SEQUENCE</scope>
    <source>
        <strain evidence="8">AMC_N1</strain>
    </source>
</reference>
<sequence>MDTRSQVGDILNATNATPSEVLHEIDVPYKSEEECYREFPQDWFDKYYTRDKICAGHYNKSIAVCRGDSGGGLVFRNNDDNRYYIHGIVSVGYTKKVNSVSVCNIQVSTLFTKVAEHYPWLDKIVSKYTTIV</sequence>
<evidence type="ECO:0000256" key="5">
    <source>
        <dbReference type="ARBA" id="ARBA00023180"/>
    </source>
</evidence>
<proteinExistence type="inferred from homology"/>
<dbReference type="GO" id="GO:0006508">
    <property type="term" value="P:proteolysis"/>
    <property type="evidence" value="ECO:0007669"/>
    <property type="project" value="InterPro"/>
</dbReference>
<dbReference type="SUPFAM" id="SSF50494">
    <property type="entry name" value="Trypsin-like serine proteases"/>
    <property type="match status" value="1"/>
</dbReference>
<dbReference type="FunFam" id="2.40.10.10:FF:000054">
    <property type="entry name" value="Complement C1r subcomponent"/>
    <property type="match status" value="1"/>
</dbReference>
<dbReference type="AlphaFoldDB" id="A0AAV8YQI7"/>
<keyword evidence="9" id="KW-1185">Reference proteome</keyword>
<evidence type="ECO:0000256" key="6">
    <source>
        <dbReference type="ARBA" id="ARBA00024195"/>
    </source>
</evidence>
<dbReference type="EMBL" id="JAPWTK010000063">
    <property type="protein sequence ID" value="KAJ8952893.1"/>
    <property type="molecule type" value="Genomic_DNA"/>
</dbReference>
<evidence type="ECO:0000256" key="4">
    <source>
        <dbReference type="ARBA" id="ARBA00023157"/>
    </source>
</evidence>
<keyword evidence="5" id="KW-0325">Glycoprotein</keyword>
<comment type="subcellular location">
    <subcellularLocation>
        <location evidence="1">Secreted</location>
    </subcellularLocation>
</comment>
<dbReference type="InterPro" id="IPR001254">
    <property type="entry name" value="Trypsin_dom"/>
</dbReference>
<dbReference type="GO" id="GO:0005576">
    <property type="term" value="C:extracellular region"/>
    <property type="evidence" value="ECO:0007669"/>
    <property type="project" value="UniProtKB-SubCell"/>
</dbReference>
<gene>
    <name evidence="8" type="ORF">NQ318_006509</name>
</gene>
<evidence type="ECO:0000313" key="8">
    <source>
        <dbReference type="EMBL" id="KAJ8952893.1"/>
    </source>
</evidence>
<dbReference type="Proteomes" id="UP001162162">
    <property type="component" value="Unassembled WGS sequence"/>
</dbReference>
<comment type="caution">
    <text evidence="8">The sequence shown here is derived from an EMBL/GenBank/DDBJ whole genome shotgun (WGS) entry which is preliminary data.</text>
</comment>
<keyword evidence="2" id="KW-0964">Secreted</keyword>
<dbReference type="Gene3D" id="2.40.10.10">
    <property type="entry name" value="Trypsin-like serine proteases"/>
    <property type="match status" value="1"/>
</dbReference>
<name>A0AAV8YQI7_9CUCU</name>
<evidence type="ECO:0000313" key="9">
    <source>
        <dbReference type="Proteomes" id="UP001162162"/>
    </source>
</evidence>
<dbReference type="Pfam" id="PF00089">
    <property type="entry name" value="Trypsin"/>
    <property type="match status" value="1"/>
</dbReference>
<keyword evidence="3" id="KW-0732">Signal</keyword>
<evidence type="ECO:0000256" key="3">
    <source>
        <dbReference type="ARBA" id="ARBA00022729"/>
    </source>
</evidence>
<dbReference type="InterPro" id="IPR009003">
    <property type="entry name" value="Peptidase_S1_PA"/>
</dbReference>
<evidence type="ECO:0000256" key="1">
    <source>
        <dbReference type="ARBA" id="ARBA00004613"/>
    </source>
</evidence>
<organism evidence="8 9">
    <name type="scientific">Aromia moschata</name>
    <dbReference type="NCBI Taxonomy" id="1265417"/>
    <lineage>
        <taxon>Eukaryota</taxon>
        <taxon>Metazoa</taxon>
        <taxon>Ecdysozoa</taxon>
        <taxon>Arthropoda</taxon>
        <taxon>Hexapoda</taxon>
        <taxon>Insecta</taxon>
        <taxon>Pterygota</taxon>
        <taxon>Neoptera</taxon>
        <taxon>Endopterygota</taxon>
        <taxon>Coleoptera</taxon>
        <taxon>Polyphaga</taxon>
        <taxon>Cucujiformia</taxon>
        <taxon>Chrysomeloidea</taxon>
        <taxon>Cerambycidae</taxon>
        <taxon>Cerambycinae</taxon>
        <taxon>Callichromatini</taxon>
        <taxon>Aromia</taxon>
    </lineage>
</organism>
<dbReference type="GO" id="GO:0004252">
    <property type="term" value="F:serine-type endopeptidase activity"/>
    <property type="evidence" value="ECO:0007669"/>
    <property type="project" value="InterPro"/>
</dbReference>
<comment type="similarity">
    <text evidence="6">Belongs to the peptidase S1 family. CLIP subfamily.</text>
</comment>
<feature type="domain" description="Peptidase S1" evidence="7">
    <location>
        <begin position="1"/>
        <end position="126"/>
    </location>
</feature>
<evidence type="ECO:0000259" key="7">
    <source>
        <dbReference type="PROSITE" id="PS50240"/>
    </source>
</evidence>
<dbReference type="InterPro" id="IPR051487">
    <property type="entry name" value="Ser/Thr_Proteases_Immune/Dev"/>
</dbReference>
<accession>A0AAV8YQI7</accession>